<organism evidence="5 6">
    <name type="scientific">Paralvinella palmiformis</name>
    <dbReference type="NCBI Taxonomy" id="53620"/>
    <lineage>
        <taxon>Eukaryota</taxon>
        <taxon>Metazoa</taxon>
        <taxon>Spiralia</taxon>
        <taxon>Lophotrochozoa</taxon>
        <taxon>Annelida</taxon>
        <taxon>Polychaeta</taxon>
        <taxon>Sedentaria</taxon>
        <taxon>Canalipalpata</taxon>
        <taxon>Terebellida</taxon>
        <taxon>Terebelliformia</taxon>
        <taxon>Alvinellidae</taxon>
        <taxon>Paralvinella</taxon>
    </lineage>
</organism>
<comment type="catalytic activity">
    <reaction evidence="1 3">
        <text>S-ubiquitinyl-[E2 ubiquitin-conjugating enzyme]-L-cysteine + [acceptor protein]-L-lysine = [E2 ubiquitin-conjugating enzyme]-L-cysteine + N(6)-ubiquitinyl-[acceptor protein]-L-lysine.</text>
        <dbReference type="EC" id="2.3.2.26"/>
    </reaction>
</comment>
<comment type="similarity">
    <text evidence="3">Belongs to the UPL family. K-HECT subfamily.</text>
</comment>
<name>A0AAD9JDF5_9ANNE</name>
<reference evidence="5" key="1">
    <citation type="journal article" date="2023" name="Mol. Biol. Evol.">
        <title>Third-Generation Sequencing Reveals the Adaptive Role of the Epigenome in Three Deep-Sea Polychaetes.</title>
        <authorList>
            <person name="Perez M."/>
            <person name="Aroh O."/>
            <person name="Sun Y."/>
            <person name="Lan Y."/>
            <person name="Juniper S.K."/>
            <person name="Young C.R."/>
            <person name="Angers B."/>
            <person name="Qian P.Y."/>
        </authorList>
    </citation>
    <scope>NUCLEOTIDE SEQUENCE</scope>
    <source>
        <strain evidence="5">P08H-3</strain>
    </source>
</reference>
<dbReference type="GO" id="GO:0061630">
    <property type="term" value="F:ubiquitin protein ligase activity"/>
    <property type="evidence" value="ECO:0007669"/>
    <property type="project" value="UniProtKB-UniRule"/>
</dbReference>
<dbReference type="InterPro" id="IPR004170">
    <property type="entry name" value="WWE_dom"/>
</dbReference>
<dbReference type="GO" id="GO:0008270">
    <property type="term" value="F:zinc ion binding"/>
    <property type="evidence" value="ECO:0007669"/>
    <property type="project" value="InterPro"/>
</dbReference>
<dbReference type="GO" id="GO:0016607">
    <property type="term" value="C:nuclear speck"/>
    <property type="evidence" value="ECO:0007669"/>
    <property type="project" value="TreeGrafter"/>
</dbReference>
<dbReference type="InterPro" id="IPR018123">
    <property type="entry name" value="WWE-dom_subgr"/>
</dbReference>
<dbReference type="AlphaFoldDB" id="A0AAD9JDF5"/>
<keyword evidence="2 3" id="KW-0808">Transferase</keyword>
<dbReference type="Proteomes" id="UP001208570">
    <property type="component" value="Unassembled WGS sequence"/>
</dbReference>
<dbReference type="Pfam" id="PF02825">
    <property type="entry name" value="WWE"/>
    <property type="match status" value="1"/>
</dbReference>
<keyword evidence="6" id="KW-1185">Reference proteome</keyword>
<evidence type="ECO:0000259" key="4">
    <source>
        <dbReference type="PROSITE" id="PS50918"/>
    </source>
</evidence>
<dbReference type="InterPro" id="IPR016024">
    <property type="entry name" value="ARM-type_fold"/>
</dbReference>
<dbReference type="EMBL" id="JAODUP010000377">
    <property type="protein sequence ID" value="KAK2151053.1"/>
    <property type="molecule type" value="Genomic_DNA"/>
</dbReference>
<evidence type="ECO:0000313" key="6">
    <source>
        <dbReference type="Proteomes" id="UP001208570"/>
    </source>
</evidence>
<dbReference type="GO" id="GO:0043161">
    <property type="term" value="P:proteasome-mediated ubiquitin-dependent protein catabolic process"/>
    <property type="evidence" value="ECO:0007669"/>
    <property type="project" value="TreeGrafter"/>
</dbReference>
<proteinExistence type="inferred from homology"/>
<dbReference type="InterPro" id="IPR037197">
    <property type="entry name" value="WWE_dom_sf"/>
</dbReference>
<dbReference type="PROSITE" id="PS50918">
    <property type="entry name" value="WWE"/>
    <property type="match status" value="1"/>
</dbReference>
<dbReference type="Gene3D" id="3.30.720.50">
    <property type="match status" value="1"/>
</dbReference>
<feature type="domain" description="WWE" evidence="4">
    <location>
        <begin position="295"/>
        <end position="371"/>
    </location>
</feature>
<keyword evidence="3" id="KW-0833">Ubl conjugation pathway</keyword>
<evidence type="ECO:0000313" key="5">
    <source>
        <dbReference type="EMBL" id="KAK2151053.1"/>
    </source>
</evidence>
<sequence length="429" mass="46772">MALLCRKIGIGLKKDHPSTAGIVSVTKAQQLLQGLQAPEDEGQQLTAVMEMCQLLVMGNEDTLAGFPVKQVVPALLQVIQCMDVAEQALQALEMLSRRHGKAILHAGGIAACLMYLDFFSMSAQRASLSITANCCQNMGSEEFHYVRESLPLLSGRLGQQDKKSAESVCLAFARLVDNYHKDERLLKEIAAHGLLSGIQQLLVLSPPIISTSVFVMVVRMLVIMCASCPDLAVVLLKQNIADTLSFLLVGSSELDATQAVELVSRTPQELHELVSLIGELMPKLPTDGVFTVDALLKKGPLLNTDSVQWQWKDDAGTWHPYSTIDSRMIEAAHVQGEDDVSLHTMGRTYTVDFHSMQQINEDTAAQGLVKVDSRAEILKENVELASSFIRALFGILYEVYSSSSYSCYDGIPGSEGRCGGNADGTYPHE</sequence>
<dbReference type="Gene3D" id="1.25.10.10">
    <property type="entry name" value="Leucine-rich Repeat Variant"/>
    <property type="match status" value="1"/>
</dbReference>
<dbReference type="SUPFAM" id="SSF117839">
    <property type="entry name" value="WWE domain"/>
    <property type="match status" value="1"/>
</dbReference>
<protein>
    <recommendedName>
        <fullName evidence="3">E3 ubiquitin-protein ligase</fullName>
        <ecNumber evidence="3">2.3.2.26</ecNumber>
    </recommendedName>
</protein>
<dbReference type="InterPro" id="IPR011989">
    <property type="entry name" value="ARM-like"/>
</dbReference>
<comment type="pathway">
    <text evidence="3">Protein modification; protein ubiquitination.</text>
</comment>
<evidence type="ECO:0000256" key="2">
    <source>
        <dbReference type="ARBA" id="ARBA00022679"/>
    </source>
</evidence>
<gene>
    <name evidence="5" type="ORF">LSH36_377g01054</name>
</gene>
<dbReference type="PANTHER" id="PTHR45670">
    <property type="entry name" value="E3 UBIQUITIN-PROTEIN LIGASE TRIP12"/>
    <property type="match status" value="1"/>
</dbReference>
<dbReference type="SMART" id="SM00678">
    <property type="entry name" value="WWE"/>
    <property type="match status" value="1"/>
</dbReference>
<dbReference type="SUPFAM" id="SSF48371">
    <property type="entry name" value="ARM repeat"/>
    <property type="match status" value="1"/>
</dbReference>
<evidence type="ECO:0000256" key="3">
    <source>
        <dbReference type="RuleBase" id="RU369009"/>
    </source>
</evidence>
<dbReference type="InterPro" id="IPR045322">
    <property type="entry name" value="HECTD1/TRIP12-like"/>
</dbReference>
<comment type="caution">
    <text evidence="5">The sequence shown here is derived from an EMBL/GenBank/DDBJ whole genome shotgun (WGS) entry which is preliminary data.</text>
</comment>
<dbReference type="PANTHER" id="PTHR45670:SF13">
    <property type="entry name" value="E3 UBIQUITIN-PROTEIN LIGASE TRIP12"/>
    <property type="match status" value="1"/>
</dbReference>
<accession>A0AAD9JDF5</accession>
<dbReference type="GO" id="GO:0000209">
    <property type="term" value="P:protein polyubiquitination"/>
    <property type="evidence" value="ECO:0007669"/>
    <property type="project" value="TreeGrafter"/>
</dbReference>
<evidence type="ECO:0000256" key="1">
    <source>
        <dbReference type="ARBA" id="ARBA00000885"/>
    </source>
</evidence>
<dbReference type="EC" id="2.3.2.26" evidence="3"/>